<organism evidence="1">
    <name type="scientific">viral metagenome</name>
    <dbReference type="NCBI Taxonomy" id="1070528"/>
    <lineage>
        <taxon>unclassified sequences</taxon>
        <taxon>metagenomes</taxon>
        <taxon>organismal metagenomes</taxon>
    </lineage>
</organism>
<dbReference type="EMBL" id="MT143027">
    <property type="protein sequence ID" value="QJA91973.1"/>
    <property type="molecule type" value="Genomic_DNA"/>
</dbReference>
<accession>A0A6M3LBW1</accession>
<proteinExistence type="predicted"/>
<protein>
    <submittedName>
        <fullName evidence="1">Uncharacterized protein</fullName>
    </submittedName>
</protein>
<reference evidence="1" key="1">
    <citation type="submission" date="2020-03" db="EMBL/GenBank/DDBJ databases">
        <title>The deep terrestrial virosphere.</title>
        <authorList>
            <person name="Holmfeldt K."/>
            <person name="Nilsson E."/>
            <person name="Simone D."/>
            <person name="Lopez-Fernandez M."/>
            <person name="Wu X."/>
            <person name="de Brujin I."/>
            <person name="Lundin D."/>
            <person name="Andersson A."/>
            <person name="Bertilsson S."/>
            <person name="Dopson M."/>
        </authorList>
    </citation>
    <scope>NUCLEOTIDE SEQUENCE</scope>
    <source>
        <strain evidence="1">MM415B03221</strain>
    </source>
</reference>
<gene>
    <name evidence="1" type="ORF">MM415B03221_0011</name>
</gene>
<name>A0A6M3LBW1_9ZZZZ</name>
<dbReference type="AlphaFoldDB" id="A0A6M3LBW1"/>
<evidence type="ECO:0000313" key="1">
    <source>
        <dbReference type="EMBL" id="QJA91973.1"/>
    </source>
</evidence>
<sequence>MSTDELFYREMPRDAETERRTLCALLLLDKTGHEAFGKLDKKDFCLGSMGFNGWLFERIRSGRQVKGSTLAYLLRAKHRRRAAELGVGNLALELARLAIGPDSRYRPGQVRLLPQYVGRLKDITKRRRRIWDAEQAYQRAWNDWDDNERRRGESAAD</sequence>